<proteinExistence type="predicted"/>
<dbReference type="Proteomes" id="UP000436801">
    <property type="component" value="Unassembled WGS sequence"/>
</dbReference>
<reference evidence="2 3" key="1">
    <citation type="submission" date="2019-12" db="EMBL/GenBank/DDBJ databases">
        <authorList>
            <person name="Zheng J."/>
        </authorList>
    </citation>
    <scope>NUCLEOTIDE SEQUENCE [LARGE SCALE GENOMIC DNA]</scope>
    <source>
        <strain evidence="2 3">DSM 27347</strain>
    </source>
</reference>
<feature type="compositionally biased region" description="Basic and acidic residues" evidence="1">
    <location>
        <begin position="86"/>
        <end position="114"/>
    </location>
</feature>
<gene>
    <name evidence="2" type="ORF">GQR91_01970</name>
</gene>
<sequence length="114" mass="13043">MNEAIMEKRGLAYYIEYGEQRIREWTGQARERVEHLAQSMSSFVQGAARAMRAGLQTSAGDGFDGLPAIDQSPRREQTGSELDQPQIERDRQRDRQHDHDIGLDGRQVSRVESR</sequence>
<name>A0A6N8LPJ6_9SPHN</name>
<evidence type="ECO:0000313" key="2">
    <source>
        <dbReference type="EMBL" id="MWC42426.1"/>
    </source>
</evidence>
<feature type="region of interest" description="Disordered" evidence="1">
    <location>
        <begin position="55"/>
        <end position="114"/>
    </location>
</feature>
<comment type="caution">
    <text evidence="2">The sequence shown here is derived from an EMBL/GenBank/DDBJ whole genome shotgun (WGS) entry which is preliminary data.</text>
</comment>
<accession>A0A6N8LPJ6</accession>
<organism evidence="2 3">
    <name type="scientific">Sphingomonas carotinifaciens</name>
    <dbReference type="NCBI Taxonomy" id="1166323"/>
    <lineage>
        <taxon>Bacteria</taxon>
        <taxon>Pseudomonadati</taxon>
        <taxon>Pseudomonadota</taxon>
        <taxon>Alphaproteobacteria</taxon>
        <taxon>Sphingomonadales</taxon>
        <taxon>Sphingomonadaceae</taxon>
        <taxon>Sphingomonas</taxon>
    </lineage>
</organism>
<evidence type="ECO:0000313" key="3">
    <source>
        <dbReference type="Proteomes" id="UP000436801"/>
    </source>
</evidence>
<evidence type="ECO:0000256" key="1">
    <source>
        <dbReference type="SAM" id="MobiDB-lite"/>
    </source>
</evidence>
<dbReference type="RefSeq" id="WP_164727731.1">
    <property type="nucleotide sequence ID" value="NZ_WSUT01000003.1"/>
</dbReference>
<dbReference type="EMBL" id="WSUT01000003">
    <property type="protein sequence ID" value="MWC42426.1"/>
    <property type="molecule type" value="Genomic_DNA"/>
</dbReference>
<dbReference type="AlphaFoldDB" id="A0A6N8LPJ6"/>
<protein>
    <submittedName>
        <fullName evidence="2">Uncharacterized protein</fullName>
    </submittedName>
</protein>